<sequence>MKRIRARDGADITVRSTGSGPGIVVVHGGGVTIDDYRRLASALADRFTVHLYNRRGRADAPPASQPHTIEQDIDDLAAVMEHTRTGNVIGHSSGGFIALKAALRLPIDRLALYDAAISIDGSFPAHWMEAAKEASRDGDTARALAIVSSGINPQMAASKLPLRIQVAVIRAFMRTRIGRTMGELLPLTLDEGDQILRHDGPAEQWAGITAAMLLVCGANSAPYYAESNEALARVLPQARTLRLPRSGHDGLNRARPKLIDPLAAFFEAREHP</sequence>
<name>A0ABW0ZWA8_9ACTN</name>
<dbReference type="PANTHER" id="PTHR43194">
    <property type="entry name" value="HYDROLASE ALPHA/BETA FOLD FAMILY"/>
    <property type="match status" value="1"/>
</dbReference>
<evidence type="ECO:0000313" key="3">
    <source>
        <dbReference type="Proteomes" id="UP001596074"/>
    </source>
</evidence>
<organism evidence="2 3">
    <name type="scientific">Actinomadura rugatobispora</name>
    <dbReference type="NCBI Taxonomy" id="1994"/>
    <lineage>
        <taxon>Bacteria</taxon>
        <taxon>Bacillati</taxon>
        <taxon>Actinomycetota</taxon>
        <taxon>Actinomycetes</taxon>
        <taxon>Streptosporangiales</taxon>
        <taxon>Thermomonosporaceae</taxon>
        <taxon>Actinomadura</taxon>
    </lineage>
</organism>
<comment type="caution">
    <text evidence="2">The sequence shown here is derived from an EMBL/GenBank/DDBJ whole genome shotgun (WGS) entry which is preliminary data.</text>
</comment>
<evidence type="ECO:0000313" key="2">
    <source>
        <dbReference type="EMBL" id="MFC5745100.1"/>
    </source>
</evidence>
<dbReference type="InterPro" id="IPR000073">
    <property type="entry name" value="AB_hydrolase_1"/>
</dbReference>
<dbReference type="EMBL" id="JBHSON010000006">
    <property type="protein sequence ID" value="MFC5745100.1"/>
    <property type="molecule type" value="Genomic_DNA"/>
</dbReference>
<feature type="domain" description="AB hydrolase-1" evidence="1">
    <location>
        <begin position="23"/>
        <end position="253"/>
    </location>
</feature>
<keyword evidence="3" id="KW-1185">Reference proteome</keyword>
<keyword evidence="2" id="KW-0378">Hydrolase</keyword>
<dbReference type="InterPro" id="IPR050228">
    <property type="entry name" value="Carboxylesterase_BioH"/>
</dbReference>
<evidence type="ECO:0000259" key="1">
    <source>
        <dbReference type="Pfam" id="PF12697"/>
    </source>
</evidence>
<protein>
    <submittedName>
        <fullName evidence="2">Alpha/beta fold hydrolase</fullName>
    </submittedName>
</protein>
<dbReference type="RefSeq" id="WP_378280725.1">
    <property type="nucleotide sequence ID" value="NZ_JBHSON010000006.1"/>
</dbReference>
<gene>
    <name evidence="2" type="ORF">ACFPZN_05700</name>
</gene>
<accession>A0ABW0ZWA8</accession>
<dbReference type="SUPFAM" id="SSF53474">
    <property type="entry name" value="alpha/beta-Hydrolases"/>
    <property type="match status" value="1"/>
</dbReference>
<reference evidence="3" key="1">
    <citation type="journal article" date="2019" name="Int. J. Syst. Evol. Microbiol.">
        <title>The Global Catalogue of Microorganisms (GCM) 10K type strain sequencing project: providing services to taxonomists for standard genome sequencing and annotation.</title>
        <authorList>
            <consortium name="The Broad Institute Genomics Platform"/>
            <consortium name="The Broad Institute Genome Sequencing Center for Infectious Disease"/>
            <person name="Wu L."/>
            <person name="Ma J."/>
        </authorList>
    </citation>
    <scope>NUCLEOTIDE SEQUENCE [LARGE SCALE GENOMIC DNA]</scope>
    <source>
        <strain evidence="3">KCTC 42087</strain>
    </source>
</reference>
<dbReference type="Gene3D" id="3.40.50.1820">
    <property type="entry name" value="alpha/beta hydrolase"/>
    <property type="match status" value="1"/>
</dbReference>
<proteinExistence type="predicted"/>
<dbReference type="Proteomes" id="UP001596074">
    <property type="component" value="Unassembled WGS sequence"/>
</dbReference>
<dbReference type="GO" id="GO:0016787">
    <property type="term" value="F:hydrolase activity"/>
    <property type="evidence" value="ECO:0007669"/>
    <property type="project" value="UniProtKB-KW"/>
</dbReference>
<dbReference type="PANTHER" id="PTHR43194:SF2">
    <property type="entry name" value="PEROXISOMAL MEMBRANE PROTEIN LPX1"/>
    <property type="match status" value="1"/>
</dbReference>
<dbReference type="InterPro" id="IPR029058">
    <property type="entry name" value="AB_hydrolase_fold"/>
</dbReference>
<dbReference type="Pfam" id="PF12697">
    <property type="entry name" value="Abhydrolase_6"/>
    <property type="match status" value="1"/>
</dbReference>